<feature type="repeat" description="ANK" evidence="3">
    <location>
        <begin position="226"/>
        <end position="258"/>
    </location>
</feature>
<dbReference type="OrthoDB" id="194358at2759"/>
<dbReference type="SMART" id="SM00248">
    <property type="entry name" value="ANK"/>
    <property type="match status" value="4"/>
</dbReference>
<gene>
    <name evidence="4" type="ORF">PENSTE_c005G04851</name>
</gene>
<keyword evidence="1" id="KW-0677">Repeat</keyword>
<evidence type="ECO:0000313" key="5">
    <source>
        <dbReference type="Proteomes" id="UP000191285"/>
    </source>
</evidence>
<accession>A0A1V6TL95</accession>
<dbReference type="InterPro" id="IPR036770">
    <property type="entry name" value="Ankyrin_rpt-contain_sf"/>
</dbReference>
<dbReference type="PROSITE" id="PS50297">
    <property type="entry name" value="ANK_REP_REGION"/>
    <property type="match status" value="1"/>
</dbReference>
<protein>
    <submittedName>
        <fullName evidence="4">Uncharacterized protein</fullName>
    </submittedName>
</protein>
<comment type="caution">
    <text evidence="4">The sequence shown here is derived from an EMBL/GenBank/DDBJ whole genome shotgun (WGS) entry which is preliminary data.</text>
</comment>
<dbReference type="EMBL" id="MLKD01000005">
    <property type="protein sequence ID" value="OQE26599.1"/>
    <property type="molecule type" value="Genomic_DNA"/>
</dbReference>
<reference evidence="5" key="1">
    <citation type="journal article" date="2017" name="Nat. Microbiol.">
        <title>Global analysis of biosynthetic gene clusters reveals vast potential of secondary metabolite production in Penicillium species.</title>
        <authorList>
            <person name="Nielsen J.C."/>
            <person name="Grijseels S."/>
            <person name="Prigent S."/>
            <person name="Ji B."/>
            <person name="Dainat J."/>
            <person name="Nielsen K.F."/>
            <person name="Frisvad J.C."/>
            <person name="Workman M."/>
            <person name="Nielsen J."/>
        </authorList>
    </citation>
    <scope>NUCLEOTIDE SEQUENCE [LARGE SCALE GENOMIC DNA]</scope>
    <source>
        <strain evidence="5">IBT 24891</strain>
    </source>
</reference>
<dbReference type="Proteomes" id="UP000191285">
    <property type="component" value="Unassembled WGS sequence"/>
</dbReference>
<dbReference type="Pfam" id="PF12796">
    <property type="entry name" value="Ank_2"/>
    <property type="match status" value="1"/>
</dbReference>
<keyword evidence="2 3" id="KW-0040">ANK repeat</keyword>
<dbReference type="InterPro" id="IPR002110">
    <property type="entry name" value="Ankyrin_rpt"/>
</dbReference>
<proteinExistence type="predicted"/>
<organism evidence="4 5">
    <name type="scientific">Penicillium steckii</name>
    <dbReference type="NCBI Taxonomy" id="303698"/>
    <lineage>
        <taxon>Eukaryota</taxon>
        <taxon>Fungi</taxon>
        <taxon>Dikarya</taxon>
        <taxon>Ascomycota</taxon>
        <taxon>Pezizomycotina</taxon>
        <taxon>Eurotiomycetes</taxon>
        <taxon>Eurotiomycetidae</taxon>
        <taxon>Eurotiales</taxon>
        <taxon>Aspergillaceae</taxon>
        <taxon>Penicillium</taxon>
    </lineage>
</organism>
<dbReference type="PROSITE" id="PS50088">
    <property type="entry name" value="ANK_REPEAT"/>
    <property type="match status" value="1"/>
</dbReference>
<dbReference type="PANTHER" id="PTHR24198">
    <property type="entry name" value="ANKYRIN REPEAT AND PROTEIN KINASE DOMAIN-CONTAINING PROTEIN"/>
    <property type="match status" value="1"/>
</dbReference>
<dbReference type="AlphaFoldDB" id="A0A1V6TL95"/>
<dbReference type="PANTHER" id="PTHR24198:SF165">
    <property type="entry name" value="ANKYRIN REPEAT-CONTAINING PROTEIN-RELATED"/>
    <property type="match status" value="1"/>
</dbReference>
<evidence type="ECO:0000256" key="1">
    <source>
        <dbReference type="ARBA" id="ARBA00022737"/>
    </source>
</evidence>
<evidence type="ECO:0000313" key="4">
    <source>
        <dbReference type="EMBL" id="OQE26599.1"/>
    </source>
</evidence>
<keyword evidence="5" id="KW-1185">Reference proteome</keyword>
<dbReference type="STRING" id="303698.A0A1V6TL95"/>
<evidence type="ECO:0000256" key="2">
    <source>
        <dbReference type="ARBA" id="ARBA00023043"/>
    </source>
</evidence>
<name>A0A1V6TL95_9EURO</name>
<sequence>MTIQFQFFDPPSGDKPAVDRFLEACRQGDLSTVQDNLEQADDTWLAHGLTEAAKGDQPEIMDFLLEKGAIIQIWPVQAAKSKSAWEVLLKYGLDVNNPMPWGHVPLMSVVSKNNPDLLKWYLSLGADPNLGIPRDCIKEKRFVDSSDLPSPDSSVALECASRDCDTGIIDILLEHGAKLENSLVFHYALMRKSEPSDLEARTPMMEYLLNLGADINKFGWIGSLPYGGTALHLAAFFGRVEDARWLLGHGADPTVRAGGKYMPEAYALMGRHNAVLKVLHDWRGIVPVNKQS</sequence>
<dbReference type="Gene3D" id="1.25.40.20">
    <property type="entry name" value="Ankyrin repeat-containing domain"/>
    <property type="match status" value="1"/>
</dbReference>
<evidence type="ECO:0000256" key="3">
    <source>
        <dbReference type="PROSITE-ProRule" id="PRU00023"/>
    </source>
</evidence>
<dbReference type="SUPFAM" id="SSF48403">
    <property type="entry name" value="Ankyrin repeat"/>
    <property type="match status" value="1"/>
</dbReference>